<gene>
    <name evidence="4" type="ORF">XM38_009640</name>
</gene>
<dbReference type="PRINTS" id="PR01346">
    <property type="entry name" value="HELNAPAPROT"/>
</dbReference>
<evidence type="ECO:0000313" key="5">
    <source>
        <dbReference type="Proteomes" id="UP000191901"/>
    </source>
</evidence>
<dbReference type="EMBL" id="CP021983">
    <property type="protein sequence ID" value="ASC70034.1"/>
    <property type="molecule type" value="Genomic_DNA"/>
</dbReference>
<dbReference type="PIRSF" id="PIRSF005900">
    <property type="entry name" value="Dps"/>
    <property type="match status" value="1"/>
</dbReference>
<dbReference type="Gene3D" id="1.20.1260.10">
    <property type="match status" value="1"/>
</dbReference>
<dbReference type="PROSITE" id="PS00819">
    <property type="entry name" value="DPS_2"/>
    <property type="match status" value="1"/>
</dbReference>
<evidence type="ECO:0000256" key="2">
    <source>
        <dbReference type="RuleBase" id="RU003875"/>
    </source>
</evidence>
<dbReference type="GO" id="GO:0003677">
    <property type="term" value="F:DNA binding"/>
    <property type="evidence" value="ECO:0007669"/>
    <property type="project" value="UniProtKB-KW"/>
</dbReference>
<name>A0A1Z3HI92_9CYAN</name>
<dbReference type="InterPro" id="IPR008331">
    <property type="entry name" value="Ferritin_DPS_dom"/>
</dbReference>
<protein>
    <submittedName>
        <fullName evidence="4">Dps family DNA-binding stress response protein</fullName>
    </submittedName>
</protein>
<dbReference type="InterPro" id="IPR002177">
    <property type="entry name" value="DPS_DNA-bd"/>
</dbReference>
<evidence type="ECO:0000256" key="1">
    <source>
        <dbReference type="ARBA" id="ARBA00009497"/>
    </source>
</evidence>
<sequence length="168" mass="18924">MAKTTATADSKAMPINIGIEETKRQEIAEGLSRLLADTYTLYLKTHNFHWNVTGPMFQTLHLMFEEQYNELALAVDQVAERIRALGFPAPGTYKEFAQLSSIDEEEGVPSAEEMIRQLVAGQEAVVRTARSVFPVVDEVQDEPTADLLTQRMQVHEKTAWMLRSLLAQ</sequence>
<dbReference type="InterPro" id="IPR009078">
    <property type="entry name" value="Ferritin-like_SF"/>
</dbReference>
<dbReference type="InterPro" id="IPR023188">
    <property type="entry name" value="DPS_DNA-bd_CS"/>
</dbReference>
<dbReference type="SUPFAM" id="SSF47240">
    <property type="entry name" value="Ferritin-like"/>
    <property type="match status" value="1"/>
</dbReference>
<dbReference type="InterPro" id="IPR012347">
    <property type="entry name" value="Ferritin-like"/>
</dbReference>
<keyword evidence="4" id="KW-0238">DNA-binding</keyword>
<proteinExistence type="inferred from homology"/>
<dbReference type="Pfam" id="PF00210">
    <property type="entry name" value="Ferritin"/>
    <property type="match status" value="1"/>
</dbReference>
<dbReference type="PROSITE" id="PS00818">
    <property type="entry name" value="DPS_1"/>
    <property type="match status" value="1"/>
</dbReference>
<organism evidence="4 5">
    <name type="scientific">Halomicronema hongdechloris C2206</name>
    <dbReference type="NCBI Taxonomy" id="1641165"/>
    <lineage>
        <taxon>Bacteria</taxon>
        <taxon>Bacillati</taxon>
        <taxon>Cyanobacteriota</taxon>
        <taxon>Cyanophyceae</taxon>
        <taxon>Nodosilineales</taxon>
        <taxon>Nodosilineaceae</taxon>
        <taxon>Halomicronema</taxon>
    </lineage>
</organism>
<dbReference type="CDD" id="cd01043">
    <property type="entry name" value="DPS"/>
    <property type="match status" value="1"/>
</dbReference>
<dbReference type="AlphaFoldDB" id="A0A1Z3HI92"/>
<dbReference type="Proteomes" id="UP000191901">
    <property type="component" value="Chromosome"/>
</dbReference>
<evidence type="ECO:0000259" key="3">
    <source>
        <dbReference type="Pfam" id="PF00210"/>
    </source>
</evidence>
<dbReference type="KEGG" id="hhg:XM38_009640"/>
<dbReference type="GO" id="GO:0008199">
    <property type="term" value="F:ferric iron binding"/>
    <property type="evidence" value="ECO:0007669"/>
    <property type="project" value="InterPro"/>
</dbReference>
<dbReference type="PANTHER" id="PTHR42932:SF3">
    <property type="entry name" value="DNA PROTECTION DURING STARVATION PROTEIN"/>
    <property type="match status" value="1"/>
</dbReference>
<dbReference type="GO" id="GO:0016722">
    <property type="term" value="F:oxidoreductase activity, acting on metal ions"/>
    <property type="evidence" value="ECO:0007669"/>
    <property type="project" value="InterPro"/>
</dbReference>
<keyword evidence="5" id="KW-1185">Reference proteome</keyword>
<dbReference type="STRING" id="1641165.XM38_11605"/>
<accession>A0A1Z3HI92</accession>
<dbReference type="PANTHER" id="PTHR42932">
    <property type="entry name" value="GENERAL STRESS PROTEIN 20U"/>
    <property type="match status" value="1"/>
</dbReference>
<feature type="domain" description="Ferritin/DPS" evidence="3">
    <location>
        <begin position="29"/>
        <end position="167"/>
    </location>
</feature>
<comment type="similarity">
    <text evidence="1 2">Belongs to the Dps family.</text>
</comment>
<evidence type="ECO:0000313" key="4">
    <source>
        <dbReference type="EMBL" id="ASC70034.1"/>
    </source>
</evidence>
<reference evidence="4 5" key="1">
    <citation type="journal article" date="2016" name="Biochim. Biophys. Acta">
        <title>Characterization of red-shifted phycobilisomes isolated from the chlorophyll f-containing cyanobacterium Halomicronema hongdechloris.</title>
        <authorList>
            <person name="Li Y."/>
            <person name="Lin Y."/>
            <person name="Garvey C.J."/>
            <person name="Birch D."/>
            <person name="Corkery R.W."/>
            <person name="Loughlin P.C."/>
            <person name="Scheer H."/>
            <person name="Willows R.D."/>
            <person name="Chen M."/>
        </authorList>
    </citation>
    <scope>NUCLEOTIDE SEQUENCE [LARGE SCALE GENOMIC DNA]</scope>
    <source>
        <strain evidence="4 5">C2206</strain>
    </source>
</reference>